<gene>
    <name evidence="2" type="ORF">EDC03_3068</name>
</gene>
<evidence type="ECO:0000313" key="3">
    <source>
        <dbReference type="Proteomes" id="UP000276232"/>
    </source>
</evidence>
<reference evidence="2 3" key="1">
    <citation type="journal article" date="2015" name="Stand. Genomic Sci.">
        <title>Genomic Encyclopedia of Bacterial and Archaeal Type Strains, Phase III: the genomes of soil and plant-associated and newly described type strains.</title>
        <authorList>
            <person name="Whitman W.B."/>
            <person name="Woyke T."/>
            <person name="Klenk H.P."/>
            <person name="Zhou Y."/>
            <person name="Lilburn T.G."/>
            <person name="Beck B.J."/>
            <person name="De Vos P."/>
            <person name="Vandamme P."/>
            <person name="Eisen J.A."/>
            <person name="Garrity G."/>
            <person name="Hugenholtz P."/>
            <person name="Kyrpides N.C."/>
        </authorList>
    </citation>
    <scope>NUCLEOTIDE SEQUENCE [LARGE SCALE GENOMIC DNA]</scope>
    <source>
        <strain evidence="2 3">CECT 7306</strain>
    </source>
</reference>
<accession>A0A3N1G9D8</accession>
<organism evidence="2 3">
    <name type="scientific">Pseudokineococcus lusitanus</name>
    <dbReference type="NCBI Taxonomy" id="763993"/>
    <lineage>
        <taxon>Bacteria</taxon>
        <taxon>Bacillati</taxon>
        <taxon>Actinomycetota</taxon>
        <taxon>Actinomycetes</taxon>
        <taxon>Kineosporiales</taxon>
        <taxon>Kineosporiaceae</taxon>
        <taxon>Pseudokineococcus</taxon>
    </lineage>
</organism>
<sequence>MRQDPGRPLARTGSVDRRGDDGVTLVELVVGMALAGLLLITVAGVYTSGLRTASTVMAKTSTTADAAFATDVISRRLRVAVTPNATDAALVVAQADKLSFYASVATSPSATVDPVPTLVAYAYDASSGCLTETLTPGSGAAAPYTWTTGARTTCLVRGSVSGGGSSIFTYYAGATGSTTTATASAVRSVGVSLAVTQTSGAGTATTRDSTRVVLENLGL</sequence>
<evidence type="ECO:0008006" key="4">
    <source>
        <dbReference type="Google" id="ProtNLM"/>
    </source>
</evidence>
<name>A0A3N1G9D8_9ACTN</name>
<keyword evidence="1" id="KW-1133">Transmembrane helix</keyword>
<evidence type="ECO:0000313" key="2">
    <source>
        <dbReference type="EMBL" id="ROP26831.1"/>
    </source>
</evidence>
<keyword evidence="1" id="KW-0812">Transmembrane</keyword>
<protein>
    <recommendedName>
        <fullName evidence="4">Prepilin-type N-terminal cleavage/methylation domain-containing protein</fullName>
    </recommendedName>
</protein>
<dbReference type="InParanoid" id="A0A3N1G9D8"/>
<proteinExistence type="predicted"/>
<dbReference type="EMBL" id="RJKN01000009">
    <property type="protein sequence ID" value="ROP26831.1"/>
    <property type="molecule type" value="Genomic_DNA"/>
</dbReference>
<keyword evidence="1" id="KW-0472">Membrane</keyword>
<feature type="transmembrane region" description="Helical" evidence="1">
    <location>
        <begin position="28"/>
        <end position="49"/>
    </location>
</feature>
<keyword evidence="3" id="KW-1185">Reference proteome</keyword>
<dbReference type="Proteomes" id="UP000276232">
    <property type="component" value="Unassembled WGS sequence"/>
</dbReference>
<dbReference type="RefSeq" id="WP_123381139.1">
    <property type="nucleotide sequence ID" value="NZ_RJKN01000009.1"/>
</dbReference>
<comment type="caution">
    <text evidence="2">The sequence shown here is derived from an EMBL/GenBank/DDBJ whole genome shotgun (WGS) entry which is preliminary data.</text>
</comment>
<dbReference type="AlphaFoldDB" id="A0A3N1G9D8"/>
<evidence type="ECO:0000256" key="1">
    <source>
        <dbReference type="SAM" id="Phobius"/>
    </source>
</evidence>